<dbReference type="EMBL" id="UYRR01030978">
    <property type="protein sequence ID" value="VDK42109.1"/>
    <property type="molecule type" value="Genomic_DNA"/>
</dbReference>
<name>A0A158PMU7_ANISI</name>
<evidence type="ECO:0000256" key="1">
    <source>
        <dbReference type="SAM" id="Coils"/>
    </source>
</evidence>
<protein>
    <submittedName>
        <fullName evidence="5">Perilipin</fullName>
    </submittedName>
</protein>
<evidence type="ECO:0000313" key="4">
    <source>
        <dbReference type="Proteomes" id="UP000267096"/>
    </source>
</evidence>
<gene>
    <name evidence="3" type="ORF">ASIM_LOCUS9961</name>
</gene>
<keyword evidence="2" id="KW-0472">Membrane</keyword>
<evidence type="ECO:0000313" key="3">
    <source>
        <dbReference type="EMBL" id="VDK42109.1"/>
    </source>
</evidence>
<feature type="transmembrane region" description="Helical" evidence="2">
    <location>
        <begin position="69"/>
        <end position="96"/>
    </location>
</feature>
<dbReference type="OrthoDB" id="5869556at2759"/>
<evidence type="ECO:0000313" key="5">
    <source>
        <dbReference type="WBParaSite" id="ASIM_0001023001-mRNA-1"/>
    </source>
</evidence>
<reference evidence="3 4" key="2">
    <citation type="submission" date="2018-11" db="EMBL/GenBank/DDBJ databases">
        <authorList>
            <consortium name="Pathogen Informatics"/>
        </authorList>
    </citation>
    <scope>NUCLEOTIDE SEQUENCE [LARGE SCALE GENOMIC DNA]</scope>
</reference>
<accession>A0A158PMU7</accession>
<dbReference type="WBParaSite" id="ASIM_0001023001-mRNA-1">
    <property type="protein sequence ID" value="ASIM_0001023001-mRNA-1"/>
    <property type="gene ID" value="ASIM_0001023001"/>
</dbReference>
<keyword evidence="2" id="KW-1133">Transmembrane helix</keyword>
<feature type="coiled-coil region" evidence="1">
    <location>
        <begin position="279"/>
        <end position="325"/>
    </location>
</feature>
<keyword evidence="2" id="KW-0812">Transmembrane</keyword>
<organism evidence="5">
    <name type="scientific">Anisakis simplex</name>
    <name type="common">Herring worm</name>
    <dbReference type="NCBI Taxonomy" id="6269"/>
    <lineage>
        <taxon>Eukaryota</taxon>
        <taxon>Metazoa</taxon>
        <taxon>Ecdysozoa</taxon>
        <taxon>Nematoda</taxon>
        <taxon>Chromadorea</taxon>
        <taxon>Rhabditida</taxon>
        <taxon>Spirurina</taxon>
        <taxon>Ascaridomorpha</taxon>
        <taxon>Ascaridoidea</taxon>
        <taxon>Anisakidae</taxon>
        <taxon>Anisakis</taxon>
        <taxon>Anisakis simplex complex</taxon>
    </lineage>
</organism>
<proteinExistence type="predicted"/>
<keyword evidence="1" id="KW-0175">Coiled coil</keyword>
<reference evidence="5" key="1">
    <citation type="submission" date="2016-04" db="UniProtKB">
        <authorList>
            <consortium name="WormBaseParasite"/>
        </authorList>
    </citation>
    <scope>IDENTIFICATION</scope>
</reference>
<keyword evidence="4" id="KW-1185">Reference proteome</keyword>
<dbReference type="Proteomes" id="UP000267096">
    <property type="component" value="Unassembled WGS sequence"/>
</dbReference>
<sequence>MLFGYDRTKHSCALMESTLGAVECSVQSAAQIAAPVYQSYCQPSVDAVVNACSKGVENMKYVFDVSKSAAMLGVGAVVVATQLSLALGVAGANLLLDSLITSKRIAGNMLLSAKVCNSRINISHDILHSPKCGPTAHVALNILLDAERAMQQCVNGLIQQTQDLVQMLLSISTSGNLQVPVAKLSEQANILLDVMNAVVDRLFGLSSEADPAECTIGQRLGRLGRRVSGVLTSRAHDGVIDPLHNQLNTVMEQLAKSMILVDLIRKQQEWAVEKAGELHTSVLELKDRVEREAKQLKQKPEDILMRSLRHTSEQLINNLMSLKDKGKQVFSESTNAKLTTAVTYFGQFDESLANASDIYAVNEEVSTFCSR</sequence>
<dbReference type="AlphaFoldDB" id="A0A158PMU7"/>
<evidence type="ECO:0000256" key="2">
    <source>
        <dbReference type="SAM" id="Phobius"/>
    </source>
</evidence>